<protein>
    <submittedName>
        <fullName evidence="1">Uncharacterized protein</fullName>
    </submittedName>
</protein>
<dbReference type="KEGG" id="psty:BFS30_01380"/>
<organism evidence="1 2">
    <name type="scientific">Pedobacter steynii</name>
    <dbReference type="NCBI Taxonomy" id="430522"/>
    <lineage>
        <taxon>Bacteria</taxon>
        <taxon>Pseudomonadati</taxon>
        <taxon>Bacteroidota</taxon>
        <taxon>Sphingobacteriia</taxon>
        <taxon>Sphingobacteriales</taxon>
        <taxon>Sphingobacteriaceae</taxon>
        <taxon>Pedobacter</taxon>
    </lineage>
</organism>
<sequence>MTATETPMNKIILSAFLLLLTFNCIAQKDAGIKALLSKNGELSLPVQVKTLNKELKVKPVVTSDDTYGDEYTWNTPEGLSFSGLVSADKTSSVIFLKAAKGKVLGGLPYGLTLNGSTLKDCESKFKTNILEKQKLNPVDNPGETSSFILKVKKGIYYIHLAFDAQLKLEQITLATVNLDAAG</sequence>
<dbReference type="EMBL" id="CP017141">
    <property type="protein sequence ID" value="AOM75939.1"/>
    <property type="molecule type" value="Genomic_DNA"/>
</dbReference>
<accession>A0A1D7QBH2</accession>
<dbReference type="Proteomes" id="UP000094313">
    <property type="component" value="Chromosome"/>
</dbReference>
<name>A0A1D7QBH2_9SPHI</name>
<keyword evidence="2" id="KW-1185">Reference proteome</keyword>
<evidence type="ECO:0000313" key="2">
    <source>
        <dbReference type="Proteomes" id="UP000094313"/>
    </source>
</evidence>
<reference evidence="1 2" key="1">
    <citation type="submission" date="2016-08" db="EMBL/GenBank/DDBJ databases">
        <authorList>
            <person name="Seilhamer J.J."/>
        </authorList>
    </citation>
    <scope>NUCLEOTIDE SEQUENCE [LARGE SCALE GENOMIC DNA]</scope>
    <source>
        <strain evidence="1 2">DX4</strain>
    </source>
</reference>
<proteinExistence type="predicted"/>
<gene>
    <name evidence="1" type="ORF">BFS30_01380</name>
</gene>
<evidence type="ECO:0000313" key="1">
    <source>
        <dbReference type="EMBL" id="AOM75939.1"/>
    </source>
</evidence>
<dbReference type="AlphaFoldDB" id="A0A1D7QBH2"/>